<keyword evidence="4" id="KW-0175">Coiled coil</keyword>
<protein>
    <recommendedName>
        <fullName evidence="10">Chemotaxis protein</fullName>
    </recommendedName>
</protein>
<dbReference type="PROSITE" id="PS50885">
    <property type="entry name" value="HAMP"/>
    <property type="match status" value="1"/>
</dbReference>
<dbReference type="Proteomes" id="UP000035444">
    <property type="component" value="Unassembled WGS sequence"/>
</dbReference>
<proteinExistence type="inferred from homology"/>
<dbReference type="AlphaFoldDB" id="A0A0H2MGP1"/>
<keyword evidence="5" id="KW-0812">Transmembrane</keyword>
<dbReference type="PATRIC" id="fig|1489064.4.peg.1976"/>
<evidence type="ECO:0000313" key="9">
    <source>
        <dbReference type="Proteomes" id="UP000035444"/>
    </source>
</evidence>
<feature type="domain" description="HAMP" evidence="7">
    <location>
        <begin position="336"/>
        <end position="389"/>
    </location>
</feature>
<evidence type="ECO:0008006" key="10">
    <source>
        <dbReference type="Google" id="ProtNLM"/>
    </source>
</evidence>
<reference evidence="8 9" key="1">
    <citation type="submission" date="2015-03" db="EMBL/GenBank/DDBJ databases">
        <title>Genome Sequence of Kiloniella spongiae MEBiC09566, isolated from a marine sponge.</title>
        <authorList>
            <person name="Shao Z."/>
            <person name="Wang L."/>
            <person name="Li X."/>
        </authorList>
    </citation>
    <scope>NUCLEOTIDE SEQUENCE [LARGE SCALE GENOMIC DNA]</scope>
    <source>
        <strain evidence="8 9">MEBiC09566</strain>
    </source>
</reference>
<evidence type="ECO:0000256" key="2">
    <source>
        <dbReference type="ARBA" id="ARBA00029447"/>
    </source>
</evidence>
<dbReference type="GO" id="GO:0016020">
    <property type="term" value="C:membrane"/>
    <property type="evidence" value="ECO:0007669"/>
    <property type="project" value="InterPro"/>
</dbReference>
<dbReference type="STRING" id="1489064.WH96_03980"/>
<dbReference type="PROSITE" id="PS50111">
    <property type="entry name" value="CHEMOTAXIS_TRANSDUC_2"/>
    <property type="match status" value="1"/>
</dbReference>
<comment type="similarity">
    <text evidence="2">Belongs to the methyl-accepting chemotaxis (MCP) protein family.</text>
</comment>
<evidence type="ECO:0000256" key="1">
    <source>
        <dbReference type="ARBA" id="ARBA00023224"/>
    </source>
</evidence>
<dbReference type="EMBL" id="LAQL01000003">
    <property type="protein sequence ID" value="KLN61543.1"/>
    <property type="molecule type" value="Genomic_DNA"/>
</dbReference>
<sequence length="683" mass="74360">MADNTSKLSTKNISALNFFSNLKMTPKLLGSFGIVILIFLSVMGLAYWNFVKVGHEVEEMELAAKELELATNIELKFLKMSRAARAFVQKGDDASEAATHKYEKETAEAIKFAEENIPIEEHQKLIADIKVAFEAYSKDFLIVAKKKHEFLELVDKELEPAADLMIKDLDDLIADAREENNAKLMDLAFEAREHAFLIQVDTGRLLFEGKKEYAKKVSDEFAAFDKTLKAAEPELHTDHERELYTELQDLRAKYEKTYDIVLRDQLELTEMMDVEMPNFSAIILNTSEELAHIAAEHEHEIAVQAQGEIALAELELVVVGAIGLAIAVGLALALGKVIGGPVRGMTEAMQRLADGDKTVDIPGQNRSDEIGEMASTVEVFKNSMLEAERLAKEQMEEEAAKLQRASEIATAIQDFEDQAADLIAQVMEVAERIDGAAASTGTETTKTGNRSFEVAMAAERTSSNVDSTAAAAEELSASISEISQQVTQSSTIAETAVTEVDQATNMVRGLEKESQKVSEVSEMISAIAEQTNLLALNATIEAARAGDAGKGFAVVASEVKNLATQTAKATEQISVIISTIQSSTGESVTAIERIGSVMDEVNTATTIIASAIEEQNAVTQEIARTASSVSTDANMVLDSVGNLTMSAARSSRKSVQMLWEAKSLEQTMTVFRTEIQSFLKSVS</sequence>
<dbReference type="SMART" id="SM01358">
    <property type="entry name" value="HBM"/>
    <property type="match status" value="1"/>
</dbReference>
<evidence type="ECO:0000256" key="3">
    <source>
        <dbReference type="PROSITE-ProRule" id="PRU00284"/>
    </source>
</evidence>
<feature type="domain" description="Methyl-accepting transducer" evidence="6">
    <location>
        <begin position="429"/>
        <end position="651"/>
    </location>
</feature>
<keyword evidence="9" id="KW-1185">Reference proteome</keyword>
<dbReference type="Gene3D" id="1.10.287.950">
    <property type="entry name" value="Methyl-accepting chemotaxis protein"/>
    <property type="match status" value="1"/>
</dbReference>
<keyword evidence="5" id="KW-0472">Membrane</keyword>
<name>A0A0H2MGP1_9PROT</name>
<dbReference type="CDD" id="cd06225">
    <property type="entry name" value="HAMP"/>
    <property type="match status" value="1"/>
</dbReference>
<feature type="transmembrane region" description="Helical" evidence="5">
    <location>
        <begin position="28"/>
        <end position="50"/>
    </location>
</feature>
<dbReference type="RefSeq" id="WP_047762877.1">
    <property type="nucleotide sequence ID" value="NZ_LAQL01000003.1"/>
</dbReference>
<dbReference type="SUPFAM" id="SSF58104">
    <property type="entry name" value="Methyl-accepting chemotaxis protein (MCP) signaling domain"/>
    <property type="match status" value="1"/>
</dbReference>
<keyword evidence="5" id="KW-1133">Transmembrane helix</keyword>
<feature type="coiled-coil region" evidence="4">
    <location>
        <begin position="377"/>
        <end position="432"/>
    </location>
</feature>
<dbReference type="Pfam" id="PF00015">
    <property type="entry name" value="MCPsignal"/>
    <property type="match status" value="1"/>
</dbReference>
<evidence type="ECO:0000313" key="8">
    <source>
        <dbReference type="EMBL" id="KLN61543.1"/>
    </source>
</evidence>
<dbReference type="PANTHER" id="PTHR32089">
    <property type="entry name" value="METHYL-ACCEPTING CHEMOTAXIS PROTEIN MCPB"/>
    <property type="match status" value="1"/>
</dbReference>
<evidence type="ECO:0000256" key="5">
    <source>
        <dbReference type="SAM" id="Phobius"/>
    </source>
</evidence>
<dbReference type="InterPro" id="IPR004089">
    <property type="entry name" value="MCPsignal_dom"/>
</dbReference>
<organism evidence="8 9">
    <name type="scientific">Kiloniella spongiae</name>
    <dbReference type="NCBI Taxonomy" id="1489064"/>
    <lineage>
        <taxon>Bacteria</taxon>
        <taxon>Pseudomonadati</taxon>
        <taxon>Pseudomonadota</taxon>
        <taxon>Alphaproteobacteria</taxon>
        <taxon>Rhodospirillales</taxon>
        <taxon>Kiloniellaceae</taxon>
        <taxon>Kiloniella</taxon>
    </lineage>
</organism>
<dbReference type="Pfam" id="PF00672">
    <property type="entry name" value="HAMP"/>
    <property type="match status" value="1"/>
</dbReference>
<gene>
    <name evidence="8" type="ORF">WH96_03980</name>
</gene>
<accession>A0A0H2MGP1</accession>
<dbReference type="SMART" id="SM00283">
    <property type="entry name" value="MA"/>
    <property type="match status" value="1"/>
</dbReference>
<evidence type="ECO:0000256" key="4">
    <source>
        <dbReference type="SAM" id="Coils"/>
    </source>
</evidence>
<comment type="caution">
    <text evidence="8">The sequence shown here is derived from an EMBL/GenBank/DDBJ whole genome shotgun (WGS) entry which is preliminary data.</text>
</comment>
<evidence type="ECO:0000259" key="7">
    <source>
        <dbReference type="PROSITE" id="PS50885"/>
    </source>
</evidence>
<dbReference type="Gene3D" id="6.10.340.10">
    <property type="match status" value="1"/>
</dbReference>
<dbReference type="OrthoDB" id="3378718at2"/>
<dbReference type="GO" id="GO:0007165">
    <property type="term" value="P:signal transduction"/>
    <property type="evidence" value="ECO:0007669"/>
    <property type="project" value="UniProtKB-KW"/>
</dbReference>
<keyword evidence="1 3" id="KW-0807">Transducer</keyword>
<evidence type="ECO:0000259" key="6">
    <source>
        <dbReference type="PROSITE" id="PS50111"/>
    </source>
</evidence>
<dbReference type="InterPro" id="IPR032255">
    <property type="entry name" value="HBM"/>
</dbReference>
<feature type="transmembrane region" description="Helical" evidence="5">
    <location>
        <begin position="316"/>
        <end position="335"/>
    </location>
</feature>
<dbReference type="SMART" id="SM00304">
    <property type="entry name" value="HAMP"/>
    <property type="match status" value="1"/>
</dbReference>
<dbReference type="PANTHER" id="PTHR32089:SF112">
    <property type="entry name" value="LYSOZYME-LIKE PROTEIN-RELATED"/>
    <property type="match status" value="1"/>
</dbReference>
<dbReference type="InterPro" id="IPR003660">
    <property type="entry name" value="HAMP_dom"/>
</dbReference>